<dbReference type="RefSeq" id="WP_086597028.1">
    <property type="nucleotide sequence ID" value="NZ_MTSE01000030.1"/>
</dbReference>
<dbReference type="Proteomes" id="UP000194873">
    <property type="component" value="Unassembled WGS sequence"/>
</dbReference>
<reference evidence="2 3" key="1">
    <citation type="submission" date="2017-01" db="EMBL/GenBank/DDBJ databases">
        <title>A new Hymenobacter.</title>
        <authorList>
            <person name="Liang Y."/>
            <person name="Feng F."/>
        </authorList>
    </citation>
    <scope>NUCLEOTIDE SEQUENCE [LARGE SCALE GENOMIC DNA]</scope>
    <source>
        <strain evidence="2">MIMBbqt21</strain>
    </source>
</reference>
<accession>A0A243W7T4</accession>
<evidence type="ECO:0000313" key="3">
    <source>
        <dbReference type="Proteomes" id="UP000194873"/>
    </source>
</evidence>
<protein>
    <submittedName>
        <fullName evidence="2">Uncharacterized protein</fullName>
    </submittedName>
</protein>
<gene>
    <name evidence="2" type="ORF">BXP70_25920</name>
</gene>
<keyword evidence="3" id="KW-1185">Reference proteome</keyword>
<comment type="caution">
    <text evidence="2">The sequence shown here is derived from an EMBL/GenBank/DDBJ whole genome shotgun (WGS) entry which is preliminary data.</text>
</comment>
<evidence type="ECO:0000256" key="1">
    <source>
        <dbReference type="SAM" id="MobiDB-lite"/>
    </source>
</evidence>
<dbReference type="EMBL" id="MTSE01000030">
    <property type="protein sequence ID" value="OUJ69814.1"/>
    <property type="molecule type" value="Genomic_DNA"/>
</dbReference>
<feature type="region of interest" description="Disordered" evidence="1">
    <location>
        <begin position="252"/>
        <end position="291"/>
    </location>
</feature>
<proteinExistence type="predicted"/>
<dbReference type="AlphaFoldDB" id="A0A243W7T4"/>
<evidence type="ECO:0000313" key="2">
    <source>
        <dbReference type="EMBL" id="OUJ69814.1"/>
    </source>
</evidence>
<organism evidence="2 3">
    <name type="scientific">Hymenobacter crusticola</name>
    <dbReference type="NCBI Taxonomy" id="1770526"/>
    <lineage>
        <taxon>Bacteria</taxon>
        <taxon>Pseudomonadati</taxon>
        <taxon>Bacteroidota</taxon>
        <taxon>Cytophagia</taxon>
        <taxon>Cytophagales</taxon>
        <taxon>Hymenobacteraceae</taxon>
        <taxon>Hymenobacter</taxon>
    </lineage>
</organism>
<name>A0A243W7T4_9BACT</name>
<feature type="compositionally biased region" description="Basic and acidic residues" evidence="1">
    <location>
        <begin position="252"/>
        <end position="283"/>
    </location>
</feature>
<sequence>MYSVCATKEQLAQTAAPLEYTPFVLGEKKWREHLNPRAYIERELARMNEHLAQQVGLVNAKLAEVATIATANTLQRERAKILKKQLAAQTQERSRQKATAIIAQTLPGAVTESKQVHTALQENGYSVQELPSGEVLVRGQQSHALFALASLQPNGHPLAEQLQQAIERTQREQEQARRLALAQHPQAIHAVIQAVDLLQAQHFGALLTQAGANVWQVQALPDQPLEMRVSYRFDWKLIEGISHALDEVRRTPGVHLQEESTTRHERTRAASMLEREREQEAKPDQSPGISW</sequence>